<dbReference type="PANTHER" id="PTHR21310:SF40">
    <property type="entry name" value="AMINOGLYCOSIDE PHOSPHOTRANSFERASE DOMAIN-CONTAINING PROTEIN-RELATED"/>
    <property type="match status" value="1"/>
</dbReference>
<dbReference type="RefSeq" id="WP_282756890.1">
    <property type="nucleotide sequence ID" value="NZ_JASCTH010000001.1"/>
</dbReference>
<dbReference type="Gene3D" id="3.90.1200.10">
    <property type="match status" value="1"/>
</dbReference>
<dbReference type="SUPFAM" id="SSF56112">
    <property type="entry name" value="Protein kinase-like (PK-like)"/>
    <property type="match status" value="1"/>
</dbReference>
<sequence length="223" mass="23797">MFDDLDPVASGRDADVFAIDDRRVLRRYRDGGEVANETAIMDHVAQFGFPVPAVYEAYGANIMMERLHGPTMLEACAAGDLAFVQAGVELADLHRRLHAIPPLAGKAADDRILHLDLHPQNIMVTARGPVVIDWRNAAEGPADLDIAMSAMILAQVAVDDVHPLADSVATLLTAFLNATDGDPLSALTQAAVARRDDPNITAAEVALIDAAVQLITVLRHPSG</sequence>
<dbReference type="Proteomes" id="UP001241758">
    <property type="component" value="Unassembled WGS sequence"/>
</dbReference>
<reference evidence="2 3" key="1">
    <citation type="submission" date="2023-05" db="EMBL/GenBank/DDBJ databases">
        <title>Actinoplanes sp. NEAU-A12 genome sequencing.</title>
        <authorList>
            <person name="Wang Z.-S."/>
        </authorList>
    </citation>
    <scope>NUCLEOTIDE SEQUENCE [LARGE SCALE GENOMIC DNA]</scope>
    <source>
        <strain evidence="2 3">NEAU-A12</strain>
    </source>
</reference>
<dbReference type="InterPro" id="IPR011009">
    <property type="entry name" value="Kinase-like_dom_sf"/>
</dbReference>
<dbReference type="Pfam" id="PF01636">
    <property type="entry name" value="APH"/>
    <property type="match status" value="2"/>
</dbReference>
<dbReference type="EMBL" id="JASCTH010000001">
    <property type="protein sequence ID" value="MDI6097500.1"/>
    <property type="molecule type" value="Genomic_DNA"/>
</dbReference>
<evidence type="ECO:0000259" key="1">
    <source>
        <dbReference type="Pfam" id="PF01636"/>
    </source>
</evidence>
<dbReference type="PANTHER" id="PTHR21310">
    <property type="entry name" value="AMINOGLYCOSIDE PHOSPHOTRANSFERASE-RELATED-RELATED"/>
    <property type="match status" value="1"/>
</dbReference>
<dbReference type="InterPro" id="IPR002575">
    <property type="entry name" value="Aminoglycoside_PTrfase"/>
</dbReference>
<evidence type="ECO:0000313" key="3">
    <source>
        <dbReference type="Proteomes" id="UP001241758"/>
    </source>
</evidence>
<accession>A0ABT6WCR3</accession>
<organism evidence="2 3">
    <name type="scientific">Actinoplanes sandaracinus</name>
    <dbReference type="NCBI Taxonomy" id="3045177"/>
    <lineage>
        <taxon>Bacteria</taxon>
        <taxon>Bacillati</taxon>
        <taxon>Actinomycetota</taxon>
        <taxon>Actinomycetes</taxon>
        <taxon>Micromonosporales</taxon>
        <taxon>Micromonosporaceae</taxon>
        <taxon>Actinoplanes</taxon>
    </lineage>
</organism>
<feature type="domain" description="Aminoglycoside phosphotransferase" evidence="1">
    <location>
        <begin position="6"/>
        <end position="107"/>
    </location>
</feature>
<name>A0ABT6WCR3_9ACTN</name>
<comment type="caution">
    <text evidence="2">The sequence shown here is derived from an EMBL/GenBank/DDBJ whole genome shotgun (WGS) entry which is preliminary data.</text>
</comment>
<evidence type="ECO:0000313" key="2">
    <source>
        <dbReference type="EMBL" id="MDI6097500.1"/>
    </source>
</evidence>
<proteinExistence type="predicted"/>
<protein>
    <submittedName>
        <fullName evidence="2">Phosphotransferase</fullName>
    </submittedName>
</protein>
<feature type="domain" description="Aminoglycoside phosphotransferase" evidence="1">
    <location>
        <begin position="108"/>
        <end position="152"/>
    </location>
</feature>
<dbReference type="InterPro" id="IPR051678">
    <property type="entry name" value="AGP_Transferase"/>
</dbReference>
<keyword evidence="3" id="KW-1185">Reference proteome</keyword>
<gene>
    <name evidence="2" type="ORF">QLQ12_02660</name>
</gene>